<comment type="caution">
    <text evidence="2">The sequence shown here is derived from an EMBL/GenBank/DDBJ whole genome shotgun (WGS) entry which is preliminary data.</text>
</comment>
<dbReference type="EMBL" id="LCEB01000005">
    <property type="protein sequence ID" value="KKS65352.1"/>
    <property type="molecule type" value="Genomic_DNA"/>
</dbReference>
<evidence type="ECO:0000313" key="3">
    <source>
        <dbReference type="Proteomes" id="UP000034135"/>
    </source>
</evidence>
<gene>
    <name evidence="2" type="ORF">UV33_C0005G0012</name>
</gene>
<organism evidence="2 3">
    <name type="scientific">Candidatus Daviesbacteria bacterium GW2011_GWA1_42_6</name>
    <dbReference type="NCBI Taxonomy" id="1618420"/>
    <lineage>
        <taxon>Bacteria</taxon>
        <taxon>Candidatus Daviesiibacteriota</taxon>
    </lineage>
</organism>
<evidence type="ECO:0000313" key="2">
    <source>
        <dbReference type="EMBL" id="KKS65352.1"/>
    </source>
</evidence>
<keyword evidence="1" id="KW-0732">Signal</keyword>
<feature type="signal peptide" evidence="1">
    <location>
        <begin position="1"/>
        <end position="27"/>
    </location>
</feature>
<sequence>MVKNMLTKKLIALLLTPILLINMPALAVENVERDTPKIESRQMDKRAEVLQGYLAKYNSPMQYQAQDFIDAADASGMDWKLLPAIAGVESTFGKFIPGGYNAWGWGVYGNQAIYFKSWREGMFTVSAGLRKNYINRGLTDPASINRMYSTSSKWSTNVTFFLNDMEKFEAQYERKRGQAASMHLIAQAAGQSAQLAMSR</sequence>
<name>A0A0G1AWE4_9BACT</name>
<proteinExistence type="predicted"/>
<feature type="chain" id="PRO_5002535879" description="Mannosyl-glycoprotein endo-beta-N-acetylglucosamidase-like domain-containing protein" evidence="1">
    <location>
        <begin position="28"/>
        <end position="199"/>
    </location>
</feature>
<evidence type="ECO:0000256" key="1">
    <source>
        <dbReference type="SAM" id="SignalP"/>
    </source>
</evidence>
<accession>A0A0G1AWE4</accession>
<protein>
    <recommendedName>
        <fullName evidence="4">Mannosyl-glycoprotein endo-beta-N-acetylglucosamidase-like domain-containing protein</fullName>
    </recommendedName>
</protein>
<dbReference type="AlphaFoldDB" id="A0A0G1AWE4"/>
<evidence type="ECO:0008006" key="4">
    <source>
        <dbReference type="Google" id="ProtNLM"/>
    </source>
</evidence>
<dbReference type="Proteomes" id="UP000034135">
    <property type="component" value="Unassembled WGS sequence"/>
</dbReference>
<reference evidence="2 3" key="1">
    <citation type="journal article" date="2015" name="Nature">
        <title>rRNA introns, odd ribosomes, and small enigmatic genomes across a large radiation of phyla.</title>
        <authorList>
            <person name="Brown C.T."/>
            <person name="Hug L.A."/>
            <person name="Thomas B.C."/>
            <person name="Sharon I."/>
            <person name="Castelle C.J."/>
            <person name="Singh A."/>
            <person name="Wilkins M.J."/>
            <person name="Williams K.H."/>
            <person name="Banfield J.F."/>
        </authorList>
    </citation>
    <scope>NUCLEOTIDE SEQUENCE [LARGE SCALE GENOMIC DNA]</scope>
</reference>